<dbReference type="GO" id="GO:0008270">
    <property type="term" value="F:zinc ion binding"/>
    <property type="evidence" value="ECO:0007669"/>
    <property type="project" value="InterPro"/>
</dbReference>
<dbReference type="AlphaFoldDB" id="A0AAV4A5M0"/>
<evidence type="ECO:0000313" key="2">
    <source>
        <dbReference type="Proteomes" id="UP000735302"/>
    </source>
</evidence>
<dbReference type="SUPFAM" id="SSF57756">
    <property type="entry name" value="Retrovirus zinc finger-like domains"/>
    <property type="match status" value="1"/>
</dbReference>
<dbReference type="Gene3D" id="4.10.60.10">
    <property type="entry name" value="Zinc finger, CCHC-type"/>
    <property type="match status" value="1"/>
</dbReference>
<dbReference type="GO" id="GO:0003676">
    <property type="term" value="F:nucleic acid binding"/>
    <property type="evidence" value="ECO:0007669"/>
    <property type="project" value="InterPro"/>
</dbReference>
<gene>
    <name evidence="1" type="ORF">PoB_002949400</name>
</gene>
<dbReference type="Proteomes" id="UP000735302">
    <property type="component" value="Unassembled WGS sequence"/>
</dbReference>
<reference evidence="1 2" key="1">
    <citation type="journal article" date="2021" name="Elife">
        <title>Chloroplast acquisition without the gene transfer in kleptoplastic sea slugs, Plakobranchus ocellatus.</title>
        <authorList>
            <person name="Maeda T."/>
            <person name="Takahashi S."/>
            <person name="Yoshida T."/>
            <person name="Shimamura S."/>
            <person name="Takaki Y."/>
            <person name="Nagai Y."/>
            <person name="Toyoda A."/>
            <person name="Suzuki Y."/>
            <person name="Arimoto A."/>
            <person name="Ishii H."/>
            <person name="Satoh N."/>
            <person name="Nishiyama T."/>
            <person name="Hasebe M."/>
            <person name="Maruyama T."/>
            <person name="Minagawa J."/>
            <person name="Obokata J."/>
            <person name="Shigenobu S."/>
        </authorList>
    </citation>
    <scope>NUCLEOTIDE SEQUENCE [LARGE SCALE GENOMIC DNA]</scope>
</reference>
<organism evidence="1 2">
    <name type="scientific">Plakobranchus ocellatus</name>
    <dbReference type="NCBI Taxonomy" id="259542"/>
    <lineage>
        <taxon>Eukaryota</taxon>
        <taxon>Metazoa</taxon>
        <taxon>Spiralia</taxon>
        <taxon>Lophotrochozoa</taxon>
        <taxon>Mollusca</taxon>
        <taxon>Gastropoda</taxon>
        <taxon>Heterobranchia</taxon>
        <taxon>Euthyneura</taxon>
        <taxon>Panpulmonata</taxon>
        <taxon>Sacoglossa</taxon>
        <taxon>Placobranchoidea</taxon>
        <taxon>Plakobranchidae</taxon>
        <taxon>Plakobranchus</taxon>
    </lineage>
</organism>
<keyword evidence="2" id="KW-1185">Reference proteome</keyword>
<dbReference type="EMBL" id="BLXT01003699">
    <property type="protein sequence ID" value="GFO02989.1"/>
    <property type="molecule type" value="Genomic_DNA"/>
</dbReference>
<proteinExistence type="predicted"/>
<dbReference type="InterPro" id="IPR036875">
    <property type="entry name" value="Znf_CCHC_sf"/>
</dbReference>
<name>A0AAV4A5M0_9GAST</name>
<sequence length="352" mass="38887">MAEKSVPLPKEFLPHPGDPILPYKLWIKLFDNYIHMRDTARDKQSSDEEKNRLLFNLLGLEGIRIFSAQPVVDRLATCSHTEFQAAVKSIFKIPVNPFRAYFDLEQRHQGGAESTQDFLTALRSLVADCDFQGRENHFLAVRLVCGCFNKDTQKKLLALPTINLDEVVRIMQADEYASNSQVIIGGQSVVNKIAPRPAHQRVNSKQPDVPTCFNCGRQGHRAKAPACPALTRTSSQCGKLGHFKKVCHSTSAVKSSTKHQGKSTRALNSSAKAVSSRPFLHTVHLLSGKNFIPITAEVDTGAQISGVTEETYRRHFAHLLSCPPQLSATSTAQSCLAARWVASSPRSSIRTS</sequence>
<protein>
    <submittedName>
        <fullName evidence="1">Retrovirus-related pol polyprotein from</fullName>
    </submittedName>
</protein>
<comment type="caution">
    <text evidence="1">The sequence shown here is derived from an EMBL/GenBank/DDBJ whole genome shotgun (WGS) entry which is preliminary data.</text>
</comment>
<accession>A0AAV4A5M0</accession>
<evidence type="ECO:0000313" key="1">
    <source>
        <dbReference type="EMBL" id="GFO02989.1"/>
    </source>
</evidence>